<dbReference type="PRINTS" id="PR00344">
    <property type="entry name" value="BCTRLSENSOR"/>
</dbReference>
<evidence type="ECO:0000256" key="1">
    <source>
        <dbReference type="ARBA" id="ARBA00000085"/>
    </source>
</evidence>
<dbReference type="RefSeq" id="WP_168077135.1">
    <property type="nucleotide sequence ID" value="NZ_BAAAQJ010000007.1"/>
</dbReference>
<evidence type="ECO:0000256" key="3">
    <source>
        <dbReference type="ARBA" id="ARBA00022777"/>
    </source>
</evidence>
<dbReference type="SUPFAM" id="SSF51206">
    <property type="entry name" value="cAMP-binding domain-like"/>
    <property type="match status" value="1"/>
</dbReference>
<dbReference type="Pfam" id="PF02518">
    <property type="entry name" value="HATPase_c"/>
    <property type="match status" value="1"/>
</dbReference>
<keyword evidence="8" id="KW-1185">Reference proteome</keyword>
<dbReference type="Gene3D" id="3.30.565.10">
    <property type="entry name" value="Histidine kinase-like ATPase, C-terminal domain"/>
    <property type="match status" value="1"/>
</dbReference>
<gene>
    <name evidence="7" type="ORF">Pfl04_34510</name>
</gene>
<dbReference type="InterPro" id="IPR003594">
    <property type="entry name" value="HATPase_dom"/>
</dbReference>
<dbReference type="InterPro" id="IPR014710">
    <property type="entry name" value="RmlC-like_jellyroll"/>
</dbReference>
<dbReference type="InterPro" id="IPR005467">
    <property type="entry name" value="His_kinase_dom"/>
</dbReference>
<dbReference type="PROSITE" id="PS50109">
    <property type="entry name" value="HIS_KIN"/>
    <property type="match status" value="1"/>
</dbReference>
<dbReference type="Proteomes" id="UP000653674">
    <property type="component" value="Unassembled WGS sequence"/>
</dbReference>
<dbReference type="EC" id="2.7.13.3" evidence="2"/>
<dbReference type="SMART" id="SM00387">
    <property type="entry name" value="HATPase_c"/>
    <property type="match status" value="1"/>
</dbReference>
<dbReference type="PROSITE" id="PS50042">
    <property type="entry name" value="CNMP_BINDING_3"/>
    <property type="match status" value="1"/>
</dbReference>
<dbReference type="Pfam" id="PF00027">
    <property type="entry name" value="cNMP_binding"/>
    <property type="match status" value="1"/>
</dbReference>
<dbReference type="PANTHER" id="PTHR43065">
    <property type="entry name" value="SENSOR HISTIDINE KINASE"/>
    <property type="match status" value="1"/>
</dbReference>
<dbReference type="InterPro" id="IPR000595">
    <property type="entry name" value="cNMP-bd_dom"/>
</dbReference>
<evidence type="ECO:0000259" key="5">
    <source>
        <dbReference type="PROSITE" id="PS50042"/>
    </source>
</evidence>
<keyword evidence="3 7" id="KW-0808">Transferase</keyword>
<proteinExistence type="predicted"/>
<dbReference type="PANTHER" id="PTHR43065:SF48">
    <property type="entry name" value="HISTIDINE KINASE"/>
    <property type="match status" value="1"/>
</dbReference>
<dbReference type="InterPro" id="IPR004358">
    <property type="entry name" value="Sig_transdc_His_kin-like_C"/>
</dbReference>
<comment type="catalytic activity">
    <reaction evidence="1">
        <text>ATP + protein L-histidine = ADP + protein N-phospho-L-histidine.</text>
        <dbReference type="EC" id="2.7.13.3"/>
    </reaction>
</comment>
<evidence type="ECO:0000256" key="4">
    <source>
        <dbReference type="ARBA" id="ARBA00023012"/>
    </source>
</evidence>
<reference evidence="7" key="1">
    <citation type="submission" date="2021-01" db="EMBL/GenBank/DDBJ databases">
        <title>Whole genome shotgun sequence of Planosporangium flavigriseum NBRC 105377.</title>
        <authorList>
            <person name="Komaki H."/>
            <person name="Tamura T."/>
        </authorList>
    </citation>
    <scope>NUCLEOTIDE SEQUENCE</scope>
    <source>
        <strain evidence="7">NBRC 105377</strain>
    </source>
</reference>
<dbReference type="Gene3D" id="1.10.287.130">
    <property type="match status" value="1"/>
</dbReference>
<dbReference type="EMBL" id="BONU01000025">
    <property type="protein sequence ID" value="GIG75047.1"/>
    <property type="molecule type" value="Genomic_DNA"/>
</dbReference>
<evidence type="ECO:0000313" key="7">
    <source>
        <dbReference type="EMBL" id="GIG75047.1"/>
    </source>
</evidence>
<protein>
    <recommendedName>
        <fullName evidence="2">histidine kinase</fullName>
        <ecNumber evidence="2">2.7.13.3</ecNumber>
    </recommendedName>
</protein>
<dbReference type="AlphaFoldDB" id="A0A8J3PMM3"/>
<evidence type="ECO:0000256" key="2">
    <source>
        <dbReference type="ARBA" id="ARBA00012438"/>
    </source>
</evidence>
<dbReference type="GO" id="GO:0004673">
    <property type="term" value="F:protein histidine kinase activity"/>
    <property type="evidence" value="ECO:0007669"/>
    <property type="project" value="UniProtKB-EC"/>
</dbReference>
<dbReference type="InterPro" id="IPR018490">
    <property type="entry name" value="cNMP-bd_dom_sf"/>
</dbReference>
<dbReference type="Gene3D" id="2.60.120.10">
    <property type="entry name" value="Jelly Rolls"/>
    <property type="match status" value="1"/>
</dbReference>
<accession>A0A8J3PMM3</accession>
<dbReference type="GO" id="GO:0000160">
    <property type="term" value="P:phosphorelay signal transduction system"/>
    <property type="evidence" value="ECO:0007669"/>
    <property type="project" value="UniProtKB-KW"/>
</dbReference>
<keyword evidence="3 7" id="KW-0418">Kinase</keyword>
<comment type="caution">
    <text evidence="7">The sequence shown here is derived from an EMBL/GenBank/DDBJ whole genome shotgun (WGS) entry which is preliminary data.</text>
</comment>
<dbReference type="InterPro" id="IPR036890">
    <property type="entry name" value="HATPase_C_sf"/>
</dbReference>
<organism evidence="7 8">
    <name type="scientific">Planosporangium flavigriseum</name>
    <dbReference type="NCBI Taxonomy" id="373681"/>
    <lineage>
        <taxon>Bacteria</taxon>
        <taxon>Bacillati</taxon>
        <taxon>Actinomycetota</taxon>
        <taxon>Actinomycetes</taxon>
        <taxon>Micromonosporales</taxon>
        <taxon>Micromonosporaceae</taxon>
        <taxon>Planosporangium</taxon>
    </lineage>
</organism>
<evidence type="ECO:0000259" key="6">
    <source>
        <dbReference type="PROSITE" id="PS50109"/>
    </source>
</evidence>
<name>A0A8J3PMM3_9ACTN</name>
<keyword evidence="4" id="KW-0902">Two-component regulatory system</keyword>
<dbReference type="SUPFAM" id="SSF55874">
    <property type="entry name" value="ATPase domain of HSP90 chaperone/DNA topoisomerase II/histidine kinase"/>
    <property type="match status" value="1"/>
</dbReference>
<evidence type="ECO:0000313" key="8">
    <source>
        <dbReference type="Proteomes" id="UP000653674"/>
    </source>
</evidence>
<dbReference type="CDD" id="cd00038">
    <property type="entry name" value="CAP_ED"/>
    <property type="match status" value="1"/>
</dbReference>
<dbReference type="SMART" id="SM00100">
    <property type="entry name" value="cNMP"/>
    <property type="match status" value="1"/>
</dbReference>
<feature type="domain" description="Cyclic nucleotide-binding" evidence="5">
    <location>
        <begin position="11"/>
        <end position="120"/>
    </location>
</feature>
<feature type="domain" description="Histidine kinase" evidence="6">
    <location>
        <begin position="288"/>
        <end position="468"/>
    </location>
</feature>
<sequence length="472" mass="51406">MTPAELKTLFLFEDLTDEQLGWLAAHGGERTFPAGATVFTEGEPAELFLVLLSGTLALSRRVQTDDVETVRTDQRGVYMGAVRPYLREGPGGGQTYPATMRAISECEFFVLPAEDFGTMIREWFPMAMHLLEGLFFGIRANEALVGERHRLAALGSLASGLMHELNNPASATVRATAALRERVAGMRHKLGMLADGRIVPEQLRALTQLVEPIIERAAKAPELSPIQASDREDSLGDWMDEHGVTSGWDLAPVLAADSLDVSCLDEIARTVAPGLLDQALRWIGYALETEQLLTDIEDAGNRISSLVAAAKQYSQLDRASHQWIDVHDGLKSTLVMLAHKIGDGIRVVKDFDRTLPEIPAHPGELNQVWTNLIDNAVQAMNGSGTLTVRTGRDADRVLVEVCDTGPGIPPELRQRVFEPFFTTKPVGEGTGLGLDIAYRIVVNQHGGDIGVVSNPGDTRFQVRLPLSEPASH</sequence>